<evidence type="ECO:0000313" key="3">
    <source>
        <dbReference type="Proteomes" id="UP001282288"/>
    </source>
</evidence>
<sequence length="42" mass="4522">MTLGQLMTLADEHQAAHQTGGRRETEPADGSSLLGFAAMHRK</sequence>
<evidence type="ECO:0000313" key="2">
    <source>
        <dbReference type="EMBL" id="MDX2962407.1"/>
    </source>
</evidence>
<protein>
    <submittedName>
        <fullName evidence="2">Uncharacterized protein</fullName>
    </submittedName>
</protein>
<dbReference type="AlphaFoldDB" id="A0AAP6BDC7"/>
<name>A0AAP6BDC7_9ACTN</name>
<proteinExistence type="predicted"/>
<accession>A0AAP6BDC7</accession>
<reference evidence="2" key="1">
    <citation type="journal article" date="2023" name="Microb. Genom.">
        <title>Mesoterricola silvestris gen. nov., sp. nov., Mesoterricola sediminis sp. nov., Geothrix oryzae sp. nov., Geothrix edaphica sp. nov., Geothrix rubra sp. nov., and Geothrix limicola sp. nov., six novel members of Acidobacteriota isolated from soils.</title>
        <authorList>
            <person name="Weisberg A.J."/>
            <person name="Pearce E."/>
            <person name="Kramer C.G."/>
            <person name="Chang J.H."/>
            <person name="Clarke C.R."/>
        </authorList>
    </citation>
    <scope>NUCLEOTIDE SEQUENCE</scope>
    <source>
        <strain evidence="2">NRRL_B-16521</strain>
    </source>
</reference>
<evidence type="ECO:0000256" key="1">
    <source>
        <dbReference type="SAM" id="MobiDB-lite"/>
    </source>
</evidence>
<dbReference type="Proteomes" id="UP001282288">
    <property type="component" value="Unassembled WGS sequence"/>
</dbReference>
<comment type="caution">
    <text evidence="2">The sequence shown here is derived from an EMBL/GenBank/DDBJ whole genome shotgun (WGS) entry which is preliminary data.</text>
</comment>
<gene>
    <name evidence="2" type="ORF">PV399_22235</name>
</gene>
<organism evidence="2 3">
    <name type="scientific">Streptomyces acidiscabies</name>
    <dbReference type="NCBI Taxonomy" id="42234"/>
    <lineage>
        <taxon>Bacteria</taxon>
        <taxon>Bacillati</taxon>
        <taxon>Actinomycetota</taxon>
        <taxon>Actinomycetes</taxon>
        <taxon>Kitasatosporales</taxon>
        <taxon>Streptomycetaceae</taxon>
        <taxon>Streptomyces</taxon>
    </lineage>
</organism>
<feature type="compositionally biased region" description="Basic and acidic residues" evidence="1">
    <location>
        <begin position="10"/>
        <end position="26"/>
    </location>
</feature>
<dbReference type="EMBL" id="JARAWC010000015">
    <property type="protein sequence ID" value="MDX2962407.1"/>
    <property type="molecule type" value="Genomic_DNA"/>
</dbReference>
<feature type="region of interest" description="Disordered" evidence="1">
    <location>
        <begin position="1"/>
        <end position="42"/>
    </location>
</feature>